<reference evidence="3" key="1">
    <citation type="submission" date="2018-05" db="EMBL/GenBank/DDBJ databases">
        <authorList>
            <person name="Lanie J.A."/>
            <person name="Ng W.-L."/>
            <person name="Kazmierczak K.M."/>
            <person name="Andrzejewski T.M."/>
            <person name="Davidsen T.M."/>
            <person name="Wayne K.J."/>
            <person name="Tettelin H."/>
            <person name="Glass J.I."/>
            <person name="Rusch D."/>
            <person name="Podicherti R."/>
            <person name="Tsui H.-C.T."/>
            <person name="Winkler M.E."/>
        </authorList>
    </citation>
    <scope>NUCLEOTIDE SEQUENCE</scope>
</reference>
<evidence type="ECO:0008006" key="4">
    <source>
        <dbReference type="Google" id="ProtNLM"/>
    </source>
</evidence>
<dbReference type="PIRSF" id="PIRSF006305">
    <property type="entry name" value="Maf"/>
    <property type="match status" value="1"/>
</dbReference>
<evidence type="ECO:0000256" key="2">
    <source>
        <dbReference type="ARBA" id="ARBA00022801"/>
    </source>
</evidence>
<keyword evidence="2" id="KW-0378">Hydrolase</keyword>
<accession>A0A381RWG4</accession>
<dbReference type="SUPFAM" id="SSF52972">
    <property type="entry name" value="ITPase-like"/>
    <property type="match status" value="1"/>
</dbReference>
<gene>
    <name evidence="3" type="ORF">METZ01_LOCUS48398</name>
</gene>
<dbReference type="InterPro" id="IPR029001">
    <property type="entry name" value="ITPase-like_fam"/>
</dbReference>
<dbReference type="AlphaFoldDB" id="A0A381RWG4"/>
<dbReference type="PANTHER" id="PTHR43213">
    <property type="entry name" value="BIFUNCTIONAL DTTP/UTP PYROPHOSPHATASE/METHYLTRANSFERASE PROTEIN-RELATED"/>
    <property type="match status" value="1"/>
</dbReference>
<dbReference type="EMBL" id="UINC01002334">
    <property type="protein sequence ID" value="SUZ95544.1"/>
    <property type="molecule type" value="Genomic_DNA"/>
</dbReference>
<dbReference type="Pfam" id="PF02545">
    <property type="entry name" value="Maf"/>
    <property type="match status" value="1"/>
</dbReference>
<protein>
    <recommendedName>
        <fullName evidence="4">Septum formation protein Maf</fullName>
    </recommendedName>
</protein>
<dbReference type="PANTHER" id="PTHR43213:SF5">
    <property type="entry name" value="BIFUNCTIONAL DTTP_UTP PYROPHOSPHATASE_METHYLTRANSFERASE PROTEIN-RELATED"/>
    <property type="match status" value="1"/>
</dbReference>
<organism evidence="3">
    <name type="scientific">marine metagenome</name>
    <dbReference type="NCBI Taxonomy" id="408172"/>
    <lineage>
        <taxon>unclassified sequences</taxon>
        <taxon>metagenomes</taxon>
        <taxon>ecological metagenomes</taxon>
    </lineage>
</organism>
<dbReference type="GO" id="GO:0047429">
    <property type="term" value="F:nucleoside triphosphate diphosphatase activity"/>
    <property type="evidence" value="ECO:0007669"/>
    <property type="project" value="InterPro"/>
</dbReference>
<name>A0A381RWG4_9ZZZZ</name>
<evidence type="ECO:0000256" key="1">
    <source>
        <dbReference type="ARBA" id="ARBA00001968"/>
    </source>
</evidence>
<dbReference type="NCBIfam" id="TIGR00172">
    <property type="entry name" value="maf"/>
    <property type="match status" value="1"/>
</dbReference>
<proteinExistence type="inferred from homology"/>
<dbReference type="Gene3D" id="3.90.950.10">
    <property type="match status" value="1"/>
</dbReference>
<evidence type="ECO:0000313" key="3">
    <source>
        <dbReference type="EMBL" id="SUZ95544.1"/>
    </source>
</evidence>
<dbReference type="CDD" id="cd00555">
    <property type="entry name" value="Maf"/>
    <property type="match status" value="1"/>
</dbReference>
<dbReference type="InterPro" id="IPR003697">
    <property type="entry name" value="Maf-like"/>
</dbReference>
<dbReference type="HAMAP" id="MF_00528">
    <property type="entry name" value="Maf"/>
    <property type="match status" value="1"/>
</dbReference>
<sequence length="195" mass="21674">MNLKSIILASASPRRKQLLTQIGFDFSVVPSTIKEDLSLPLPPEAFTEHWAREKAKNVAEKNPDSLIIGADTVVVLNGKILGKPNNEKDSVLMLRSLSGTTHEVITGVSLIVLESEIDITFNERTFVSFNTLSNEDILNYINKYNPYDKAGSYGIQDGFSVHIHKVQGCYFNVMGLPLASFYTHYRALSHTMDPA</sequence>
<comment type="cofactor">
    <cofactor evidence="1">
        <name>a divalent metal cation</name>
        <dbReference type="ChEBI" id="CHEBI:60240"/>
    </cofactor>
</comment>